<evidence type="ECO:0000256" key="7">
    <source>
        <dbReference type="ARBA" id="ARBA00022605"/>
    </source>
</evidence>
<dbReference type="PROSITE" id="PS51671">
    <property type="entry name" value="ACT"/>
    <property type="match status" value="1"/>
</dbReference>
<dbReference type="Pfam" id="PF03447">
    <property type="entry name" value="NAD_binding_3"/>
    <property type="match status" value="1"/>
</dbReference>
<dbReference type="UniPathway" id="UPA00051">
    <property type="reaction ID" value="UER00465"/>
</dbReference>
<evidence type="ECO:0000256" key="3">
    <source>
        <dbReference type="ARBA" id="ARBA00005062"/>
    </source>
</evidence>
<evidence type="ECO:0000256" key="6">
    <source>
        <dbReference type="ARBA" id="ARBA00013376"/>
    </source>
</evidence>
<protein>
    <recommendedName>
        <fullName evidence="6 18">Homoserine dehydrogenase</fullName>
        <ecNumber evidence="5 18">1.1.1.3</ecNumber>
    </recommendedName>
</protein>
<keyword evidence="11 18" id="KW-0560">Oxidoreductase</keyword>
<dbReference type="InterPro" id="IPR016204">
    <property type="entry name" value="HDH"/>
</dbReference>
<comment type="pathway">
    <text evidence="2 18">Amino-acid biosynthesis; L-threonine biosynthesis; L-threonine from L-aspartate: step 3/5.</text>
</comment>
<dbReference type="InterPro" id="IPR005106">
    <property type="entry name" value="Asp/hSer_DH_NAD-bd"/>
</dbReference>
<dbReference type="PROSITE" id="PS01042">
    <property type="entry name" value="HOMOSER_DHGENASE"/>
    <property type="match status" value="1"/>
</dbReference>
<evidence type="ECO:0000256" key="19">
    <source>
        <dbReference type="RuleBase" id="RU004171"/>
    </source>
</evidence>
<dbReference type="InterPro" id="IPR001342">
    <property type="entry name" value="HDH_cat"/>
</dbReference>
<evidence type="ECO:0000256" key="10">
    <source>
        <dbReference type="ARBA" id="ARBA00022857"/>
    </source>
</evidence>
<dbReference type="GO" id="GO:0050661">
    <property type="term" value="F:NADP binding"/>
    <property type="evidence" value="ECO:0007669"/>
    <property type="project" value="InterPro"/>
</dbReference>
<evidence type="ECO:0000259" key="20">
    <source>
        <dbReference type="PROSITE" id="PS51671"/>
    </source>
</evidence>
<feature type="binding site" evidence="17">
    <location>
        <position position="189"/>
    </location>
    <ligand>
        <name>L-homoserine</name>
        <dbReference type="ChEBI" id="CHEBI:57476"/>
    </ligand>
</feature>
<dbReference type="FunFam" id="3.30.360.10:FF:000005">
    <property type="entry name" value="Homoserine dehydrogenase"/>
    <property type="match status" value="1"/>
</dbReference>
<evidence type="ECO:0000256" key="8">
    <source>
        <dbReference type="ARBA" id="ARBA00022697"/>
    </source>
</evidence>
<dbReference type="InterPro" id="IPR045865">
    <property type="entry name" value="ACT-like_dom_sf"/>
</dbReference>
<dbReference type="GO" id="GO:0009088">
    <property type="term" value="P:threonine biosynthetic process"/>
    <property type="evidence" value="ECO:0007669"/>
    <property type="project" value="UniProtKB-UniPathway"/>
</dbReference>
<keyword evidence="8 18" id="KW-0791">Threonine biosynthesis</keyword>
<evidence type="ECO:0000256" key="11">
    <source>
        <dbReference type="ARBA" id="ARBA00023002"/>
    </source>
</evidence>
<comment type="pathway">
    <text evidence="3 18">Amino-acid biosynthesis; L-methionine biosynthesis via de novo pathway; L-homoserine from L-aspartate: step 3/3.</text>
</comment>
<keyword evidence="7 18" id="KW-0028">Amino-acid biosynthesis</keyword>
<dbReference type="PANTHER" id="PTHR43331:SF1">
    <property type="entry name" value="HOMOSERINE DEHYDROGENASE"/>
    <property type="match status" value="1"/>
</dbReference>
<keyword evidence="14 18" id="KW-0486">Methionine biosynthesis</keyword>
<dbReference type="Gene3D" id="3.30.360.10">
    <property type="entry name" value="Dihydrodipicolinate Reductase, domain 2"/>
    <property type="match status" value="1"/>
</dbReference>
<keyword evidence="9" id="KW-0479">Metal-binding</keyword>
<evidence type="ECO:0000256" key="4">
    <source>
        <dbReference type="ARBA" id="ARBA00006753"/>
    </source>
</evidence>
<dbReference type="SUPFAM" id="SSF51735">
    <property type="entry name" value="NAD(P)-binding Rossmann-fold domains"/>
    <property type="match status" value="1"/>
</dbReference>
<dbReference type="EMBL" id="FOHA01000015">
    <property type="protein sequence ID" value="SER99526.1"/>
    <property type="molecule type" value="Genomic_DNA"/>
</dbReference>
<gene>
    <name evidence="21" type="ORF">SAMN04488559_11574</name>
</gene>
<dbReference type="InterPro" id="IPR002912">
    <property type="entry name" value="ACT_dom"/>
</dbReference>
<dbReference type="Gene3D" id="3.30.70.260">
    <property type="match status" value="1"/>
</dbReference>
<dbReference type="Pfam" id="PF00742">
    <property type="entry name" value="Homoserine_dh"/>
    <property type="match status" value="1"/>
</dbReference>
<evidence type="ECO:0000256" key="2">
    <source>
        <dbReference type="ARBA" id="ARBA00005056"/>
    </source>
</evidence>
<dbReference type="STRING" id="142588.SAMN04488559_11574"/>
<evidence type="ECO:0000256" key="15">
    <source>
        <dbReference type="ARBA" id="ARBA00048841"/>
    </source>
</evidence>
<evidence type="ECO:0000256" key="17">
    <source>
        <dbReference type="PIRSR" id="PIRSR000098-2"/>
    </source>
</evidence>
<evidence type="ECO:0000256" key="14">
    <source>
        <dbReference type="ARBA" id="ARBA00023167"/>
    </source>
</evidence>
<dbReference type="UniPathway" id="UPA00050">
    <property type="reaction ID" value="UER00063"/>
</dbReference>
<feature type="domain" description="ACT" evidence="20">
    <location>
        <begin position="349"/>
        <end position="424"/>
    </location>
</feature>
<name>A0A1H9TQS2_9LACT</name>
<dbReference type="FunFam" id="3.40.50.720:FF:000062">
    <property type="entry name" value="Homoserine dehydrogenase"/>
    <property type="match status" value="1"/>
</dbReference>
<dbReference type="NCBIfam" id="NF004976">
    <property type="entry name" value="PRK06349.1"/>
    <property type="match status" value="1"/>
</dbReference>
<dbReference type="SUPFAM" id="SSF55021">
    <property type="entry name" value="ACT-like"/>
    <property type="match status" value="1"/>
</dbReference>
<sequence length="433" mass="46974">MKKRLNIGILGLGTVGSGVLHILKEHQEKISQVTGYTMGIKTALVRQIEKHQNQTDIHLTTDVETILKDPEIHIIVEVMGSIEPAKDYILQALKQGKHVVTANKDLIALHGNELTQVAKENHCDLYYEASVAGGIPILRALVDSLAADNIKKVMGIVNGTTNFMLTKMAKNGLSYEAVLAEAQALGFAEADPTNDVDGIDAARKMVILSRLAFGMNLPLSAISTGGIRSVTATDIQIAHQLGYTIKLIGAAEEQNGTIHGMVGPMLLPNEHPLSGVNNENNAVFVTGSSVGETMFYGPGAGELPTATSVVSDLITVAKNIRMHTTGDGFSHYQHETKLTAKEDIQAKYYLRLNMTDQTGTFLKLTQLFAAHQIGFEQIIQQPFDQNSAMVIIITHQGSKEQLDQAIAGLESDSDMVLKARFDVLEESICTKDY</sequence>
<comment type="cofactor">
    <cofactor evidence="1">
        <name>a metal cation</name>
        <dbReference type="ChEBI" id="CHEBI:25213"/>
    </cofactor>
</comment>
<dbReference type="EC" id="1.1.1.3" evidence="5 18"/>
<reference evidence="21 22" key="1">
    <citation type="submission" date="2016-10" db="EMBL/GenBank/DDBJ databases">
        <authorList>
            <person name="de Groot N.N."/>
        </authorList>
    </citation>
    <scope>NUCLEOTIDE SEQUENCE [LARGE SCALE GENOMIC DNA]</scope>
    <source>
        <strain evidence="21 22">DSM 13760</strain>
    </source>
</reference>
<comment type="similarity">
    <text evidence="4 19">Belongs to the homoserine dehydrogenase family.</text>
</comment>
<feature type="binding site" evidence="17">
    <location>
        <begin position="10"/>
        <end position="17"/>
    </location>
    <ligand>
        <name>NADP(+)</name>
        <dbReference type="ChEBI" id="CHEBI:58349"/>
    </ligand>
</feature>
<keyword evidence="13" id="KW-0915">Sodium</keyword>
<dbReference type="GO" id="GO:0004412">
    <property type="term" value="F:homoserine dehydrogenase activity"/>
    <property type="evidence" value="ECO:0007669"/>
    <property type="project" value="UniProtKB-EC"/>
</dbReference>
<evidence type="ECO:0000256" key="16">
    <source>
        <dbReference type="PIRSR" id="PIRSR000098-1"/>
    </source>
</evidence>
<dbReference type="PANTHER" id="PTHR43331">
    <property type="entry name" value="HOMOSERINE DEHYDROGENASE"/>
    <property type="match status" value="1"/>
</dbReference>
<evidence type="ECO:0000256" key="13">
    <source>
        <dbReference type="ARBA" id="ARBA00023053"/>
    </source>
</evidence>
<evidence type="ECO:0000256" key="1">
    <source>
        <dbReference type="ARBA" id="ARBA00001920"/>
    </source>
</evidence>
<dbReference type="Proteomes" id="UP000198948">
    <property type="component" value="Unassembled WGS sequence"/>
</dbReference>
<evidence type="ECO:0000313" key="22">
    <source>
        <dbReference type="Proteomes" id="UP000198948"/>
    </source>
</evidence>
<organism evidence="21 22">
    <name type="scientific">Isobaculum melis</name>
    <dbReference type="NCBI Taxonomy" id="142588"/>
    <lineage>
        <taxon>Bacteria</taxon>
        <taxon>Bacillati</taxon>
        <taxon>Bacillota</taxon>
        <taxon>Bacilli</taxon>
        <taxon>Lactobacillales</taxon>
        <taxon>Carnobacteriaceae</taxon>
        <taxon>Isobaculum</taxon>
    </lineage>
</organism>
<proteinExistence type="inferred from homology"/>
<feature type="active site" description="Proton donor" evidence="16">
    <location>
        <position position="204"/>
    </location>
</feature>
<dbReference type="RefSeq" id="WP_092653268.1">
    <property type="nucleotide sequence ID" value="NZ_FOHA01000015.1"/>
</dbReference>
<evidence type="ECO:0000256" key="9">
    <source>
        <dbReference type="ARBA" id="ARBA00022723"/>
    </source>
</evidence>
<dbReference type="InterPro" id="IPR036291">
    <property type="entry name" value="NAD(P)-bd_dom_sf"/>
</dbReference>
<keyword evidence="12" id="KW-0520">NAD</keyword>
<dbReference type="PIRSF" id="PIRSF000098">
    <property type="entry name" value="Homoser_dehydrog"/>
    <property type="match status" value="1"/>
</dbReference>
<keyword evidence="22" id="KW-1185">Reference proteome</keyword>
<comment type="catalytic activity">
    <reaction evidence="15">
        <text>L-homoserine + NADP(+) = L-aspartate 4-semialdehyde + NADPH + H(+)</text>
        <dbReference type="Rhea" id="RHEA:15761"/>
        <dbReference type="ChEBI" id="CHEBI:15378"/>
        <dbReference type="ChEBI" id="CHEBI:57476"/>
        <dbReference type="ChEBI" id="CHEBI:57783"/>
        <dbReference type="ChEBI" id="CHEBI:58349"/>
        <dbReference type="ChEBI" id="CHEBI:537519"/>
        <dbReference type="EC" id="1.1.1.3"/>
    </reaction>
    <physiologicalReaction direction="right-to-left" evidence="15">
        <dbReference type="Rhea" id="RHEA:15763"/>
    </physiologicalReaction>
</comment>
<evidence type="ECO:0000256" key="18">
    <source>
        <dbReference type="RuleBase" id="RU000579"/>
    </source>
</evidence>
<dbReference type="GO" id="GO:0046872">
    <property type="term" value="F:metal ion binding"/>
    <property type="evidence" value="ECO:0007669"/>
    <property type="project" value="UniProtKB-KW"/>
</dbReference>
<dbReference type="SUPFAM" id="SSF55347">
    <property type="entry name" value="Glyceraldehyde-3-phosphate dehydrogenase-like, C-terminal domain"/>
    <property type="match status" value="1"/>
</dbReference>
<dbReference type="InterPro" id="IPR019811">
    <property type="entry name" value="HDH_CS"/>
</dbReference>
<keyword evidence="10 17" id="KW-0521">NADP</keyword>
<accession>A0A1H9TQS2</accession>
<evidence type="ECO:0000313" key="21">
    <source>
        <dbReference type="EMBL" id="SER99526.1"/>
    </source>
</evidence>
<feature type="binding site" evidence="17">
    <location>
        <position position="104"/>
    </location>
    <ligand>
        <name>NADPH</name>
        <dbReference type="ChEBI" id="CHEBI:57783"/>
    </ligand>
</feature>
<evidence type="ECO:0000256" key="5">
    <source>
        <dbReference type="ARBA" id="ARBA00013213"/>
    </source>
</evidence>
<evidence type="ECO:0000256" key="12">
    <source>
        <dbReference type="ARBA" id="ARBA00023027"/>
    </source>
</evidence>
<dbReference type="Gene3D" id="3.40.50.720">
    <property type="entry name" value="NAD(P)-binding Rossmann-like Domain"/>
    <property type="match status" value="1"/>
</dbReference>
<dbReference type="CDD" id="cd04881">
    <property type="entry name" value="ACT_HSDH-Hom"/>
    <property type="match status" value="1"/>
</dbReference>
<dbReference type="OrthoDB" id="9808167at2"/>
<dbReference type="AlphaFoldDB" id="A0A1H9TQS2"/>
<dbReference type="GO" id="GO:0009086">
    <property type="term" value="P:methionine biosynthetic process"/>
    <property type="evidence" value="ECO:0007669"/>
    <property type="project" value="UniProtKB-KW"/>
</dbReference>